<dbReference type="Gene3D" id="3.40.50.970">
    <property type="match status" value="1"/>
</dbReference>
<feature type="compositionally biased region" description="Gly residues" evidence="11">
    <location>
        <begin position="404"/>
        <end position="454"/>
    </location>
</feature>
<dbReference type="PANTHER" id="PTHR43380">
    <property type="entry name" value="2-OXOISOVALERATE DEHYDROGENASE SUBUNIT ALPHA, MITOCHONDRIAL"/>
    <property type="match status" value="1"/>
</dbReference>
<dbReference type="InterPro" id="IPR001017">
    <property type="entry name" value="DH_E1"/>
</dbReference>
<evidence type="ECO:0000256" key="6">
    <source>
        <dbReference type="ARBA" id="ARBA00023052"/>
    </source>
</evidence>
<dbReference type="RefSeq" id="WP_318750242.1">
    <property type="nucleotide sequence ID" value="NZ_CP132508.1"/>
</dbReference>
<dbReference type="InterPro" id="IPR050771">
    <property type="entry name" value="Alpha-ketoacid_DH_E1_comp"/>
</dbReference>
<evidence type="ECO:0000313" key="14">
    <source>
        <dbReference type="Proteomes" id="UP001304683"/>
    </source>
</evidence>
<feature type="domain" description="Dehydrogenase E1 component" evidence="12">
    <location>
        <begin position="40"/>
        <end position="330"/>
    </location>
</feature>
<comment type="cofactor">
    <cofactor evidence="1 10">
        <name>thiamine diphosphate</name>
        <dbReference type="ChEBI" id="CHEBI:58937"/>
    </cofactor>
</comment>
<keyword evidence="14" id="KW-1185">Reference proteome</keyword>
<feature type="compositionally biased region" description="Low complexity" evidence="11">
    <location>
        <begin position="386"/>
        <end position="398"/>
    </location>
</feature>
<reference evidence="13 14" key="1">
    <citation type="submission" date="2023-08" db="EMBL/GenBank/DDBJ databases">
        <title>Genome sequence of Thermaerobacter compostii strain Ins1, a spore-forming filamentous bacterium isolated from a deep geothermal reservoir.</title>
        <authorList>
            <person name="Bregnard D."/>
            <person name="Gonzalez D."/>
            <person name="Junier P."/>
        </authorList>
    </citation>
    <scope>NUCLEOTIDE SEQUENCE [LARGE SCALE GENOMIC DNA]</scope>
    <source>
        <strain evidence="13 14">Ins1</strain>
    </source>
</reference>
<organism evidence="13 14">
    <name type="scientific">Thermaerobacter composti</name>
    <dbReference type="NCBI Taxonomy" id="554949"/>
    <lineage>
        <taxon>Bacteria</taxon>
        <taxon>Bacillati</taxon>
        <taxon>Bacillota</taxon>
        <taxon>Clostridia</taxon>
        <taxon>Eubacteriales</taxon>
        <taxon>Clostridiales Family XVII. Incertae Sedis</taxon>
        <taxon>Thermaerobacter</taxon>
    </lineage>
</organism>
<feature type="compositionally biased region" description="Gly residues" evidence="11">
    <location>
        <begin position="358"/>
        <end position="385"/>
    </location>
</feature>
<evidence type="ECO:0000256" key="1">
    <source>
        <dbReference type="ARBA" id="ARBA00001964"/>
    </source>
</evidence>
<comment type="subunit">
    <text evidence="2 10">Heterodimer of an alpha and a beta chain.</text>
</comment>
<evidence type="ECO:0000259" key="12">
    <source>
        <dbReference type="Pfam" id="PF00676"/>
    </source>
</evidence>
<sequence length="454" mass="48081">MGSLHHLREETFAMVRVLDPDGNLVGEPPDLDDARLLEFYRWMVFARIFDERCLNLQRQGRMGTYAPLAGQEAAQVGSAFALEPDDWVFPSYREHAVTMIHGLPMENVLLYWMGREEGNRIPEHVNVFTVAVPIATQIPHAVGAAWAAKIRGDRRAFIVYFGDGATSEGDFHEGCNFAGVFKAPVVFFCQNNQFAISVPLHRQTASETIAQKAVAYGFPGVRVDGNDVLAVYKVTREALDRARAGEGPTLIEAVTYRFGPHTTADDPTRYRTPEEVEEWRERRDPITRMRRFLMAKGLLDEAQDRAIAEEARERIAAAVRAVEQMPKAAPESIFDYVYAQLPWHLEEQRRELLEELGRTGGTSGGGTGGGGTGGGGSGGGTGSGAGAAPTGRAGSSGTNAAGAPEGGAGSTRGGRAGGPAGAAGTAAGGDPGRPRAGGGAGGAGASGDARGGGW</sequence>
<dbReference type="SUPFAM" id="SSF52518">
    <property type="entry name" value="Thiamin diphosphate-binding fold (THDP-binding)"/>
    <property type="match status" value="1"/>
</dbReference>
<dbReference type="InterPro" id="IPR017596">
    <property type="entry name" value="PdhA/BkdA"/>
</dbReference>
<dbReference type="EMBL" id="CP132508">
    <property type="protein sequence ID" value="WPD18401.1"/>
    <property type="molecule type" value="Genomic_DNA"/>
</dbReference>
<dbReference type="EC" id="1.2.4.1" evidence="3 10"/>
<keyword evidence="5 10" id="KW-0560">Oxidoreductase</keyword>
<evidence type="ECO:0000256" key="3">
    <source>
        <dbReference type="ARBA" id="ARBA00012281"/>
    </source>
</evidence>
<gene>
    <name evidence="13" type="primary">pdhA</name>
    <name evidence="13" type="ORF">Q5761_08465</name>
</gene>
<accession>A0ABZ0QLN1</accession>
<evidence type="ECO:0000256" key="7">
    <source>
        <dbReference type="ARBA" id="ARBA00023317"/>
    </source>
</evidence>
<evidence type="ECO:0000313" key="13">
    <source>
        <dbReference type="EMBL" id="WPD18401.1"/>
    </source>
</evidence>
<evidence type="ECO:0000256" key="4">
    <source>
        <dbReference type="ARBA" id="ARBA00014159"/>
    </source>
</evidence>
<evidence type="ECO:0000256" key="9">
    <source>
        <dbReference type="ARBA" id="ARBA00051231"/>
    </source>
</evidence>
<keyword evidence="7 10" id="KW-0670">Pyruvate</keyword>
<comment type="catalytic activity">
    <reaction evidence="9 10">
        <text>N(6)-[(R)-lipoyl]-L-lysyl-[protein] + pyruvate + H(+) = N(6)-[(R)-S(8)-acetyldihydrolipoyl]-L-lysyl-[protein] + CO2</text>
        <dbReference type="Rhea" id="RHEA:19189"/>
        <dbReference type="Rhea" id="RHEA-COMP:10474"/>
        <dbReference type="Rhea" id="RHEA-COMP:10478"/>
        <dbReference type="ChEBI" id="CHEBI:15361"/>
        <dbReference type="ChEBI" id="CHEBI:15378"/>
        <dbReference type="ChEBI" id="CHEBI:16526"/>
        <dbReference type="ChEBI" id="CHEBI:83099"/>
        <dbReference type="ChEBI" id="CHEBI:83111"/>
        <dbReference type="EC" id="1.2.4.1"/>
    </reaction>
</comment>
<proteinExistence type="predicted"/>
<evidence type="ECO:0000256" key="2">
    <source>
        <dbReference type="ARBA" id="ARBA00011870"/>
    </source>
</evidence>
<feature type="region of interest" description="Disordered" evidence="11">
    <location>
        <begin position="357"/>
        <end position="454"/>
    </location>
</feature>
<dbReference type="Pfam" id="PF00676">
    <property type="entry name" value="E1_dh"/>
    <property type="match status" value="1"/>
</dbReference>
<comment type="function">
    <text evidence="8 10">The pyruvate dehydrogenase complex catalyzes the overall conversion of pyruvate to acetyl-CoA and CO(2). It contains multiple copies of three enzymatic components: pyruvate dehydrogenase (E1), dihydrolipoamide acetyltransferase (E2) and lipoamide dehydrogenase (E3).</text>
</comment>
<dbReference type="InterPro" id="IPR029061">
    <property type="entry name" value="THDP-binding"/>
</dbReference>
<name>A0ABZ0QLN1_9FIRM</name>
<protein>
    <recommendedName>
        <fullName evidence="4 10">Pyruvate dehydrogenase E1 component subunit alpha</fullName>
        <ecNumber evidence="3 10">1.2.4.1</ecNumber>
    </recommendedName>
</protein>
<dbReference type="Proteomes" id="UP001304683">
    <property type="component" value="Chromosome"/>
</dbReference>
<evidence type="ECO:0000256" key="5">
    <source>
        <dbReference type="ARBA" id="ARBA00023002"/>
    </source>
</evidence>
<evidence type="ECO:0000256" key="11">
    <source>
        <dbReference type="SAM" id="MobiDB-lite"/>
    </source>
</evidence>
<dbReference type="CDD" id="cd02000">
    <property type="entry name" value="TPP_E1_PDC_ADC_BCADC"/>
    <property type="match status" value="1"/>
</dbReference>
<dbReference type="PANTHER" id="PTHR43380:SF1">
    <property type="entry name" value="2-OXOISOVALERATE DEHYDROGENASE SUBUNIT ALPHA, MITOCHONDRIAL"/>
    <property type="match status" value="1"/>
</dbReference>
<evidence type="ECO:0000256" key="10">
    <source>
        <dbReference type="RuleBase" id="RU366007"/>
    </source>
</evidence>
<keyword evidence="6 10" id="KW-0786">Thiamine pyrophosphate</keyword>
<dbReference type="NCBIfam" id="TIGR03181">
    <property type="entry name" value="PDH_E1_alph_x"/>
    <property type="match status" value="1"/>
</dbReference>
<evidence type="ECO:0000256" key="8">
    <source>
        <dbReference type="ARBA" id="ARBA00025211"/>
    </source>
</evidence>